<dbReference type="EMBL" id="SFCC01000027">
    <property type="protein sequence ID" value="RZQ59284.1"/>
    <property type="molecule type" value="Genomic_DNA"/>
</dbReference>
<protein>
    <recommendedName>
        <fullName evidence="1">THIF-type NAD/FAD binding fold domain-containing protein</fullName>
    </recommendedName>
</protein>
<dbReference type="InterPro" id="IPR000594">
    <property type="entry name" value="ThiF_NAD_FAD-bd"/>
</dbReference>
<name>A0A4Q7J040_9PSEU</name>
<evidence type="ECO:0000313" key="3">
    <source>
        <dbReference type="Proteomes" id="UP000292003"/>
    </source>
</evidence>
<proteinExistence type="predicted"/>
<dbReference type="SUPFAM" id="SSF69572">
    <property type="entry name" value="Activating enzymes of the ubiquitin-like proteins"/>
    <property type="match status" value="1"/>
</dbReference>
<dbReference type="Proteomes" id="UP000292003">
    <property type="component" value="Unassembled WGS sequence"/>
</dbReference>
<organism evidence="2 3">
    <name type="scientific">Amycolatopsis suaedae</name>
    <dbReference type="NCBI Taxonomy" id="2510978"/>
    <lineage>
        <taxon>Bacteria</taxon>
        <taxon>Bacillati</taxon>
        <taxon>Actinomycetota</taxon>
        <taxon>Actinomycetes</taxon>
        <taxon>Pseudonocardiales</taxon>
        <taxon>Pseudonocardiaceae</taxon>
        <taxon>Amycolatopsis</taxon>
    </lineage>
</organism>
<gene>
    <name evidence="2" type="ORF">EWH70_34995</name>
</gene>
<sequence length="346" mass="37198">MIVSMSAHTVSIPRRPCLVPGIEVFERGADEVQVGLDPRHGVLARGVPRQLVPLLRELDGTRTATSLFALAGSERVEQLRTVLTRLTALGLVEDASSAGRHAPRGETGTWPLRVRCSSEDLHELRAHCAVRIYGGSRLAIAVVSHLAAAGVGYLDLRTTGLVTPCDIGSGYTRADVGIPRRRAAAELIHRVNPHSKLAHPPERQSPDLVVLADSVVPAPEIVHELTQDGLPHLPVRVREGIGIVGPLVMPGRSSCLRCADLHRSDRDRSWPRVASQLAGREQRTDLTTAQATASLAASQVLRALTPGDEEPPAWNATLEIDNFDATVFRRAWAPHPACGCGAPPGW</sequence>
<evidence type="ECO:0000313" key="2">
    <source>
        <dbReference type="EMBL" id="RZQ59284.1"/>
    </source>
</evidence>
<dbReference type="GO" id="GO:0008641">
    <property type="term" value="F:ubiquitin-like modifier activating enzyme activity"/>
    <property type="evidence" value="ECO:0007669"/>
    <property type="project" value="InterPro"/>
</dbReference>
<evidence type="ECO:0000259" key="1">
    <source>
        <dbReference type="Pfam" id="PF00899"/>
    </source>
</evidence>
<dbReference type="AlphaFoldDB" id="A0A4Q7J040"/>
<feature type="domain" description="THIF-type NAD/FAD binding fold" evidence="1">
    <location>
        <begin position="129"/>
        <end position="340"/>
    </location>
</feature>
<dbReference type="OrthoDB" id="4426339at2"/>
<dbReference type="Pfam" id="PF00899">
    <property type="entry name" value="ThiF"/>
    <property type="match status" value="1"/>
</dbReference>
<accession>A0A4Q7J040</accession>
<dbReference type="InterPro" id="IPR035985">
    <property type="entry name" value="Ubiquitin-activating_enz"/>
</dbReference>
<dbReference type="NCBIfam" id="TIGR03882">
    <property type="entry name" value="cyclo_dehyd_2"/>
    <property type="match status" value="1"/>
</dbReference>
<reference evidence="2 3" key="1">
    <citation type="submission" date="2019-02" db="EMBL/GenBank/DDBJ databases">
        <title>Draft genome sequence of Amycolatopsis sp. 8-3EHSu isolated from roots of Suaeda maritima.</title>
        <authorList>
            <person name="Duangmal K."/>
            <person name="Chantavorakit T."/>
        </authorList>
    </citation>
    <scope>NUCLEOTIDE SEQUENCE [LARGE SCALE GENOMIC DNA]</scope>
    <source>
        <strain evidence="2 3">8-3EHSu</strain>
    </source>
</reference>
<dbReference type="Gene3D" id="3.40.50.720">
    <property type="entry name" value="NAD(P)-binding Rossmann-like Domain"/>
    <property type="match status" value="1"/>
</dbReference>
<dbReference type="InterPro" id="IPR022291">
    <property type="entry name" value="Bacteriocin_synth_cyclodeHase"/>
</dbReference>
<keyword evidence="3" id="KW-1185">Reference proteome</keyword>
<comment type="caution">
    <text evidence="2">The sequence shown here is derived from an EMBL/GenBank/DDBJ whole genome shotgun (WGS) entry which is preliminary data.</text>
</comment>